<dbReference type="EMBL" id="KQ964265">
    <property type="protein sequence ID" value="KXJ86918.1"/>
    <property type="molecule type" value="Genomic_DNA"/>
</dbReference>
<sequence>MPHSSQEPAVSGPCTEYHKPKPPKDLPSRPFPTITGGNWDWTGPLGSGNLEKKKIKLNLQISPLPDDLLGKKNNSPKYL</sequence>
<feature type="region of interest" description="Disordered" evidence="1">
    <location>
        <begin position="1"/>
        <end position="47"/>
    </location>
</feature>
<dbReference type="Proteomes" id="UP000070501">
    <property type="component" value="Unassembled WGS sequence"/>
</dbReference>
<protein>
    <submittedName>
        <fullName evidence="2">Uncharacterized protein</fullName>
    </submittedName>
</protein>
<dbReference type="InParanoid" id="A0A136IPW1"/>
<gene>
    <name evidence="2" type="ORF">Micbo1qcDRAFT_168008</name>
</gene>
<organism evidence="2 3">
    <name type="scientific">Microdochium bolleyi</name>
    <dbReference type="NCBI Taxonomy" id="196109"/>
    <lineage>
        <taxon>Eukaryota</taxon>
        <taxon>Fungi</taxon>
        <taxon>Dikarya</taxon>
        <taxon>Ascomycota</taxon>
        <taxon>Pezizomycotina</taxon>
        <taxon>Sordariomycetes</taxon>
        <taxon>Xylariomycetidae</taxon>
        <taxon>Xylariales</taxon>
        <taxon>Microdochiaceae</taxon>
        <taxon>Microdochium</taxon>
    </lineage>
</organism>
<name>A0A136IPW1_9PEZI</name>
<keyword evidence="3" id="KW-1185">Reference proteome</keyword>
<accession>A0A136IPW1</accession>
<feature type="compositionally biased region" description="Basic and acidic residues" evidence="1">
    <location>
        <begin position="16"/>
        <end position="27"/>
    </location>
</feature>
<evidence type="ECO:0000313" key="2">
    <source>
        <dbReference type="EMBL" id="KXJ86918.1"/>
    </source>
</evidence>
<feature type="non-terminal residue" evidence="2">
    <location>
        <position position="79"/>
    </location>
</feature>
<dbReference type="AlphaFoldDB" id="A0A136IPW1"/>
<reference evidence="3" key="1">
    <citation type="submission" date="2016-02" db="EMBL/GenBank/DDBJ databases">
        <title>Draft genome sequence of Microdochium bolleyi, a fungal endophyte of beachgrass.</title>
        <authorList>
            <consortium name="DOE Joint Genome Institute"/>
            <person name="David A.S."/>
            <person name="May G."/>
            <person name="Haridas S."/>
            <person name="Lim J."/>
            <person name="Wang M."/>
            <person name="Labutti K."/>
            <person name="Lipzen A."/>
            <person name="Barry K."/>
            <person name="Grigoriev I.V."/>
        </authorList>
    </citation>
    <scope>NUCLEOTIDE SEQUENCE [LARGE SCALE GENOMIC DNA]</scope>
    <source>
        <strain evidence="3">J235TASD1</strain>
    </source>
</reference>
<evidence type="ECO:0000313" key="3">
    <source>
        <dbReference type="Proteomes" id="UP000070501"/>
    </source>
</evidence>
<evidence type="ECO:0000256" key="1">
    <source>
        <dbReference type="SAM" id="MobiDB-lite"/>
    </source>
</evidence>
<proteinExistence type="predicted"/>